<evidence type="ECO:0000313" key="2">
    <source>
        <dbReference type="Proteomes" id="UP001148662"/>
    </source>
</evidence>
<accession>A0ACC1TEE0</accession>
<gene>
    <name evidence="1" type="ORF">NM688_g425</name>
</gene>
<protein>
    <submittedName>
        <fullName evidence="1">Uncharacterized protein</fullName>
    </submittedName>
</protein>
<proteinExistence type="predicted"/>
<keyword evidence="2" id="KW-1185">Reference proteome</keyword>
<dbReference type="Proteomes" id="UP001148662">
    <property type="component" value="Unassembled WGS sequence"/>
</dbReference>
<reference evidence="1" key="1">
    <citation type="submission" date="2022-07" db="EMBL/GenBank/DDBJ databases">
        <title>Genome Sequence of Phlebia brevispora.</title>
        <authorList>
            <person name="Buettner E."/>
        </authorList>
    </citation>
    <scope>NUCLEOTIDE SEQUENCE</scope>
    <source>
        <strain evidence="1">MPL23</strain>
    </source>
</reference>
<comment type="caution">
    <text evidence="1">The sequence shown here is derived from an EMBL/GenBank/DDBJ whole genome shotgun (WGS) entry which is preliminary data.</text>
</comment>
<organism evidence="1 2">
    <name type="scientific">Phlebia brevispora</name>
    <dbReference type="NCBI Taxonomy" id="194682"/>
    <lineage>
        <taxon>Eukaryota</taxon>
        <taxon>Fungi</taxon>
        <taxon>Dikarya</taxon>
        <taxon>Basidiomycota</taxon>
        <taxon>Agaricomycotina</taxon>
        <taxon>Agaricomycetes</taxon>
        <taxon>Polyporales</taxon>
        <taxon>Meruliaceae</taxon>
        <taxon>Phlebia</taxon>
    </lineage>
</organism>
<dbReference type="EMBL" id="JANHOG010000034">
    <property type="protein sequence ID" value="KAJ3559302.1"/>
    <property type="molecule type" value="Genomic_DNA"/>
</dbReference>
<evidence type="ECO:0000313" key="1">
    <source>
        <dbReference type="EMBL" id="KAJ3559302.1"/>
    </source>
</evidence>
<name>A0ACC1TEE0_9APHY</name>
<sequence>MSTAYTPSLPTLDKLGVTVPDDLDAEAIAKAWTTSFAQFVAARDIPGILSLFDEQPWWRDLFSLTWDLRTFQGKDKIAKFLEDRFDETQFGGIQFIKAKLDRPYPDIAWIVVYFAFETAVATGSGIVRLIPSKEGVWRAVTISTNLEGLKGHPERVGALRNHLPSHGKWLEQRRKEKEYADHDPEVLIIGGGQSGLDLAARLKHYGVDNLVIEREPRIGNQWRNRYEALCLHDPVWFDHMPYIPFPESWPVYTPAQKLADWLEFYAEALELNIWTSSTVTKAVRNEETGKWAVTVKKADGSERVFNVDHVVFALGLGGGAPLIPKIPGQEGFQGQVLHSTAHHAARDHLGKKVFIVGACTSAHDIASDYAEHGVDVTIFQRSSTYVMSTKEGMPRMMSPLYWEGGPPTEEADLLNASIPILYSKLLAKRTAAGIHKADNELLENLKKVGYRTNFGEDDSGFVFLALKRAGGYYLDVGACQKIIDGKIKIKNDAQIERFTKTGLKFDNGSEVDADVVMFATGFDDYRGPIRAIIGEDPKQPLTPIWGLNAEGELRTAWREVGVPNVWYMMGNLAWSRFYSKHVALQIKAKQEGLFGTRYSAPTKWD</sequence>